<dbReference type="PATRIC" id="fig|1134406.4.peg.587"/>
<dbReference type="GO" id="GO:0000287">
    <property type="term" value="F:magnesium ion binding"/>
    <property type="evidence" value="ECO:0007669"/>
    <property type="project" value="UniProtKB-UniRule"/>
</dbReference>
<dbReference type="InterPro" id="IPR001126">
    <property type="entry name" value="UmuC"/>
</dbReference>
<evidence type="ECO:0000259" key="17">
    <source>
        <dbReference type="PROSITE" id="PS50173"/>
    </source>
</evidence>
<feature type="binding site" evidence="16">
    <location>
        <position position="10"/>
    </location>
    <ligand>
        <name>Mg(2+)</name>
        <dbReference type="ChEBI" id="CHEBI:18420"/>
    </ligand>
</feature>
<dbReference type="Gene3D" id="1.10.150.20">
    <property type="entry name" value="5' to 3' exonuclease, C-terminal subdomain"/>
    <property type="match status" value="1"/>
</dbReference>
<keyword evidence="10 16" id="KW-0227">DNA damage</keyword>
<organism evidence="18 19">
    <name type="scientific">Ornatilinea apprima</name>
    <dbReference type="NCBI Taxonomy" id="1134406"/>
    <lineage>
        <taxon>Bacteria</taxon>
        <taxon>Bacillati</taxon>
        <taxon>Chloroflexota</taxon>
        <taxon>Anaerolineae</taxon>
        <taxon>Anaerolineales</taxon>
        <taxon>Anaerolineaceae</taxon>
        <taxon>Ornatilinea</taxon>
    </lineage>
</organism>
<evidence type="ECO:0000256" key="1">
    <source>
        <dbReference type="ARBA" id="ARBA00004496"/>
    </source>
</evidence>
<dbReference type="Pfam" id="PF00817">
    <property type="entry name" value="IMS"/>
    <property type="match status" value="1"/>
</dbReference>
<dbReference type="GO" id="GO:0005829">
    <property type="term" value="C:cytosol"/>
    <property type="evidence" value="ECO:0007669"/>
    <property type="project" value="TreeGrafter"/>
</dbReference>
<dbReference type="Gene3D" id="3.30.1490.100">
    <property type="entry name" value="DNA polymerase, Y-family, little finger domain"/>
    <property type="match status" value="1"/>
</dbReference>
<keyword evidence="12 16" id="KW-0239">DNA-directed DNA polymerase</keyword>
<feature type="site" description="Substrate discrimination" evidence="16">
    <location>
        <position position="15"/>
    </location>
</feature>
<keyword evidence="13 16" id="KW-0238">DNA-binding</keyword>
<dbReference type="SUPFAM" id="SSF100879">
    <property type="entry name" value="Lesion bypass DNA polymerase (Y-family), little finger domain"/>
    <property type="match status" value="1"/>
</dbReference>
<dbReference type="GO" id="GO:0006261">
    <property type="term" value="P:DNA-templated DNA replication"/>
    <property type="evidence" value="ECO:0007669"/>
    <property type="project" value="UniProtKB-UniRule"/>
</dbReference>
<evidence type="ECO:0000256" key="5">
    <source>
        <dbReference type="ARBA" id="ARBA00022490"/>
    </source>
</evidence>
<dbReference type="GO" id="GO:0006281">
    <property type="term" value="P:DNA repair"/>
    <property type="evidence" value="ECO:0007669"/>
    <property type="project" value="UniProtKB-UniRule"/>
</dbReference>
<keyword evidence="19" id="KW-1185">Reference proteome</keyword>
<dbReference type="HAMAP" id="MF_01113">
    <property type="entry name" value="DNApol_IV"/>
    <property type="match status" value="1"/>
</dbReference>
<evidence type="ECO:0000313" key="18">
    <source>
        <dbReference type="EMBL" id="KPL77809.1"/>
    </source>
</evidence>
<dbReference type="InterPro" id="IPR036775">
    <property type="entry name" value="DNA_pol_Y-fam_lit_finger_sf"/>
</dbReference>
<evidence type="ECO:0000256" key="6">
    <source>
        <dbReference type="ARBA" id="ARBA00022679"/>
    </source>
</evidence>
<name>A0A0P6XC29_9CHLR</name>
<dbReference type="InterPro" id="IPR022880">
    <property type="entry name" value="DNApol_IV"/>
</dbReference>
<keyword evidence="4 16" id="KW-0515">Mutator protein</keyword>
<dbReference type="Pfam" id="PF11799">
    <property type="entry name" value="IMS_C"/>
    <property type="match status" value="1"/>
</dbReference>
<dbReference type="EMBL" id="LGCL01000021">
    <property type="protein sequence ID" value="KPL77809.1"/>
    <property type="molecule type" value="Genomic_DNA"/>
</dbReference>
<keyword evidence="8 16" id="KW-0235">DNA replication</keyword>
<dbReference type="RefSeq" id="WP_075062453.1">
    <property type="nucleotide sequence ID" value="NZ_LGCL01000021.1"/>
</dbReference>
<dbReference type="PANTHER" id="PTHR11076">
    <property type="entry name" value="DNA REPAIR POLYMERASE UMUC / TRANSFERASE FAMILY MEMBER"/>
    <property type="match status" value="1"/>
</dbReference>
<comment type="subcellular location">
    <subcellularLocation>
        <location evidence="1 16">Cytoplasm</location>
    </subcellularLocation>
</comment>
<evidence type="ECO:0000256" key="9">
    <source>
        <dbReference type="ARBA" id="ARBA00022723"/>
    </source>
</evidence>
<keyword evidence="7 16" id="KW-0548">Nucleotidyltransferase</keyword>
<dbReference type="PROSITE" id="PS50173">
    <property type="entry name" value="UMUC"/>
    <property type="match status" value="1"/>
</dbReference>
<dbReference type="FunFam" id="3.30.1490.100:FF:000004">
    <property type="entry name" value="DNA polymerase IV"/>
    <property type="match status" value="1"/>
</dbReference>
<evidence type="ECO:0000256" key="2">
    <source>
        <dbReference type="ARBA" id="ARBA00010945"/>
    </source>
</evidence>
<dbReference type="GO" id="GO:0042276">
    <property type="term" value="P:error-prone translesion synthesis"/>
    <property type="evidence" value="ECO:0007669"/>
    <property type="project" value="TreeGrafter"/>
</dbReference>
<dbReference type="Gene3D" id="3.40.1170.60">
    <property type="match status" value="1"/>
</dbReference>
<evidence type="ECO:0000256" key="13">
    <source>
        <dbReference type="ARBA" id="ARBA00023125"/>
    </source>
</evidence>
<dbReference type="GO" id="GO:0003684">
    <property type="term" value="F:damaged DNA binding"/>
    <property type="evidence" value="ECO:0007669"/>
    <property type="project" value="InterPro"/>
</dbReference>
<feature type="binding site" evidence="16">
    <location>
        <position position="105"/>
    </location>
    <ligand>
        <name>Mg(2+)</name>
        <dbReference type="ChEBI" id="CHEBI:18420"/>
    </ligand>
</feature>
<evidence type="ECO:0000256" key="11">
    <source>
        <dbReference type="ARBA" id="ARBA00022842"/>
    </source>
</evidence>
<evidence type="ECO:0000256" key="8">
    <source>
        <dbReference type="ARBA" id="ARBA00022705"/>
    </source>
</evidence>
<comment type="subunit">
    <text evidence="3 16">Monomer.</text>
</comment>
<sequence>MGFRKILHLDLDAFFCAVEELRNPELVGKAFAVGGAPDQRGVVSSCSYAARQMGVHSAMPMAKALKLCPNLIVVRGNHHDYGVHSERVMAILCDISPLVEQISIDEAFIDVSDLPEDGESIARGLQARIQKETGLPCSIGVASNKLVAKIANNIGKSRHRGITPPRAILVVQPGEEAQFLASLPVKEMWGVGPKTAESLMRMGIHTIGDLAAAPEKLLAQHFGKMGGQLSRSAKGRDDRPVEVEYNIKSVSQEITFSKDVHDLRTLEKKMEDLAEQVGYRLRHQNLAAGTVRIKLRWSDFTTITRQTRLEQPTNQDHVIIEAARQLLRANFTSGQLVRLIGVGASNLCEPAYQLSLFDPSGEKERKLLSTLDDLRDRYGEKVIRKGSTISSKGKPGPG</sequence>
<dbReference type="InterPro" id="IPR050116">
    <property type="entry name" value="DNA_polymerase-Y"/>
</dbReference>
<dbReference type="Proteomes" id="UP000050417">
    <property type="component" value="Unassembled WGS sequence"/>
</dbReference>
<accession>A0A0P6XC29</accession>
<keyword evidence="11 16" id="KW-0460">Magnesium</keyword>
<dbReference type="InterPro" id="IPR043128">
    <property type="entry name" value="Rev_trsase/Diguanyl_cyclase"/>
</dbReference>
<gene>
    <name evidence="16" type="primary">dinB</name>
    <name evidence="18" type="ORF">ADN00_07935</name>
</gene>
<comment type="function">
    <text evidence="16">Poorly processive, error-prone DNA polymerase involved in untargeted mutagenesis. Copies undamaged DNA at stalled replication forks, which arise in vivo from mismatched or misaligned primer ends. These misaligned primers can be extended by PolIV. Exhibits no 3'-5' exonuclease (proofreading) activity. May be involved in translesional synthesis, in conjunction with the beta clamp from PolIII.</text>
</comment>
<dbReference type="InterPro" id="IPR043502">
    <property type="entry name" value="DNA/RNA_pol_sf"/>
</dbReference>
<dbReference type="FunFam" id="3.40.1170.60:FF:000001">
    <property type="entry name" value="DNA polymerase IV"/>
    <property type="match status" value="1"/>
</dbReference>
<proteinExistence type="inferred from homology"/>
<evidence type="ECO:0000256" key="10">
    <source>
        <dbReference type="ARBA" id="ARBA00022763"/>
    </source>
</evidence>
<evidence type="ECO:0000256" key="12">
    <source>
        <dbReference type="ARBA" id="ARBA00022932"/>
    </source>
</evidence>
<comment type="similarity">
    <text evidence="2 16">Belongs to the DNA polymerase type-Y family.</text>
</comment>
<dbReference type="GO" id="GO:0009432">
    <property type="term" value="P:SOS response"/>
    <property type="evidence" value="ECO:0007669"/>
    <property type="project" value="TreeGrafter"/>
</dbReference>
<dbReference type="GO" id="GO:0003887">
    <property type="term" value="F:DNA-directed DNA polymerase activity"/>
    <property type="evidence" value="ECO:0007669"/>
    <property type="project" value="UniProtKB-UniRule"/>
</dbReference>
<evidence type="ECO:0000256" key="4">
    <source>
        <dbReference type="ARBA" id="ARBA00022457"/>
    </source>
</evidence>
<reference evidence="18 19" key="1">
    <citation type="submission" date="2015-07" db="EMBL/GenBank/DDBJ databases">
        <title>Genome sequence of Ornatilinea apprima DSM 23815.</title>
        <authorList>
            <person name="Hemp J."/>
            <person name="Ward L.M."/>
            <person name="Pace L.A."/>
            <person name="Fischer W.W."/>
        </authorList>
    </citation>
    <scope>NUCLEOTIDE SEQUENCE [LARGE SCALE GENOMIC DNA]</scope>
    <source>
        <strain evidence="18 19">P3M-1</strain>
    </source>
</reference>
<evidence type="ECO:0000256" key="16">
    <source>
        <dbReference type="HAMAP-Rule" id="MF_01113"/>
    </source>
</evidence>
<dbReference type="InterPro" id="IPR017961">
    <property type="entry name" value="DNA_pol_Y-fam_little_finger"/>
</dbReference>
<dbReference type="AlphaFoldDB" id="A0A0P6XC29"/>
<comment type="caution">
    <text evidence="18">The sequence shown here is derived from an EMBL/GenBank/DDBJ whole genome shotgun (WGS) entry which is preliminary data.</text>
</comment>
<dbReference type="PANTHER" id="PTHR11076:SF33">
    <property type="entry name" value="DNA POLYMERASE KAPPA"/>
    <property type="match status" value="1"/>
</dbReference>
<dbReference type="NCBIfam" id="NF002677">
    <property type="entry name" value="PRK02406.1"/>
    <property type="match status" value="1"/>
</dbReference>
<protein>
    <recommendedName>
        <fullName evidence="16">DNA polymerase IV</fullName>
        <shortName evidence="16">Pol IV</shortName>
        <ecNumber evidence="16">2.7.7.7</ecNumber>
    </recommendedName>
</protein>
<dbReference type="SUPFAM" id="SSF56672">
    <property type="entry name" value="DNA/RNA polymerases"/>
    <property type="match status" value="1"/>
</dbReference>
<keyword evidence="9 16" id="KW-0479">Metal-binding</keyword>
<comment type="cofactor">
    <cofactor evidence="16">
        <name>Mg(2+)</name>
        <dbReference type="ChEBI" id="CHEBI:18420"/>
    </cofactor>
    <text evidence="16">Binds 2 magnesium ions per subunit.</text>
</comment>
<dbReference type="STRING" id="1134406.ADN00_07935"/>
<keyword evidence="5 16" id="KW-0963">Cytoplasm</keyword>
<evidence type="ECO:0000256" key="3">
    <source>
        <dbReference type="ARBA" id="ARBA00011245"/>
    </source>
</evidence>
<dbReference type="OrthoDB" id="9808813at2"/>
<dbReference type="Gene3D" id="3.30.70.270">
    <property type="match status" value="1"/>
</dbReference>
<comment type="catalytic activity">
    <reaction evidence="15 16">
        <text>DNA(n) + a 2'-deoxyribonucleoside 5'-triphosphate = DNA(n+1) + diphosphate</text>
        <dbReference type="Rhea" id="RHEA:22508"/>
        <dbReference type="Rhea" id="RHEA-COMP:17339"/>
        <dbReference type="Rhea" id="RHEA-COMP:17340"/>
        <dbReference type="ChEBI" id="CHEBI:33019"/>
        <dbReference type="ChEBI" id="CHEBI:61560"/>
        <dbReference type="ChEBI" id="CHEBI:173112"/>
        <dbReference type="EC" id="2.7.7.7"/>
    </reaction>
</comment>
<keyword evidence="14 16" id="KW-0234">DNA repair</keyword>
<dbReference type="InterPro" id="IPR024728">
    <property type="entry name" value="PolY_HhH_motif"/>
</dbReference>
<dbReference type="EC" id="2.7.7.7" evidence="16"/>
<keyword evidence="6 16" id="KW-0808">Transferase</keyword>
<feature type="active site" evidence="16">
    <location>
        <position position="106"/>
    </location>
</feature>
<evidence type="ECO:0000256" key="14">
    <source>
        <dbReference type="ARBA" id="ARBA00023204"/>
    </source>
</evidence>
<evidence type="ECO:0000313" key="19">
    <source>
        <dbReference type="Proteomes" id="UP000050417"/>
    </source>
</evidence>
<evidence type="ECO:0000256" key="15">
    <source>
        <dbReference type="ARBA" id="ARBA00049244"/>
    </source>
</evidence>
<dbReference type="Pfam" id="PF11798">
    <property type="entry name" value="IMS_HHH"/>
    <property type="match status" value="1"/>
</dbReference>
<dbReference type="CDD" id="cd03586">
    <property type="entry name" value="PolY_Pol_IV_kappa"/>
    <property type="match status" value="1"/>
</dbReference>
<evidence type="ECO:0000256" key="7">
    <source>
        <dbReference type="ARBA" id="ARBA00022695"/>
    </source>
</evidence>
<feature type="domain" description="UmuC" evidence="17">
    <location>
        <begin position="6"/>
        <end position="192"/>
    </location>
</feature>